<name>A0ABX5XYY8_9BACT</name>
<dbReference type="Proteomes" id="UP000318081">
    <property type="component" value="Chromosome"/>
</dbReference>
<evidence type="ECO:0008006" key="3">
    <source>
        <dbReference type="Google" id="ProtNLM"/>
    </source>
</evidence>
<gene>
    <name evidence="1" type="ORF">TBK1r_62830</name>
</gene>
<dbReference type="EMBL" id="CP036432">
    <property type="protein sequence ID" value="QDV87254.1"/>
    <property type="molecule type" value="Genomic_DNA"/>
</dbReference>
<sequence length="135" mass="15085">MPVDSAGYQKHTRVANFKPATDQRGRPLGAVPAFFAPPVHHHRREGATANEVTRRWNPLSKIASRDRLGYRWYSKVVALTQMIALTMRNCTPFSACVGGEVDAIVSPLPRAGFPCRFYARQAFRACRRSSGLLIE</sequence>
<evidence type="ECO:0000313" key="1">
    <source>
        <dbReference type="EMBL" id="QDV87254.1"/>
    </source>
</evidence>
<evidence type="ECO:0000313" key="2">
    <source>
        <dbReference type="Proteomes" id="UP000318081"/>
    </source>
</evidence>
<organism evidence="1 2">
    <name type="scientific">Stieleria magnilauensis</name>
    <dbReference type="NCBI Taxonomy" id="2527963"/>
    <lineage>
        <taxon>Bacteria</taxon>
        <taxon>Pseudomonadati</taxon>
        <taxon>Planctomycetota</taxon>
        <taxon>Planctomycetia</taxon>
        <taxon>Pirellulales</taxon>
        <taxon>Pirellulaceae</taxon>
        <taxon>Stieleria</taxon>
    </lineage>
</organism>
<keyword evidence="2" id="KW-1185">Reference proteome</keyword>
<proteinExistence type="predicted"/>
<reference evidence="1 2" key="1">
    <citation type="submission" date="2019-02" db="EMBL/GenBank/DDBJ databases">
        <title>Deep-cultivation of Planctomycetes and their phenomic and genomic characterization uncovers novel biology.</title>
        <authorList>
            <person name="Wiegand S."/>
            <person name="Jogler M."/>
            <person name="Boedeker C."/>
            <person name="Pinto D."/>
            <person name="Vollmers J."/>
            <person name="Rivas-Marin E."/>
            <person name="Kohn T."/>
            <person name="Peeters S.H."/>
            <person name="Heuer A."/>
            <person name="Rast P."/>
            <person name="Oberbeckmann S."/>
            <person name="Bunk B."/>
            <person name="Jeske O."/>
            <person name="Meyerdierks A."/>
            <person name="Storesund J.E."/>
            <person name="Kallscheuer N."/>
            <person name="Luecker S."/>
            <person name="Lage O.M."/>
            <person name="Pohl T."/>
            <person name="Merkel B.J."/>
            <person name="Hornburger P."/>
            <person name="Mueller R.-W."/>
            <person name="Bruemmer F."/>
            <person name="Labrenz M."/>
            <person name="Spormann A.M."/>
            <person name="Op den Camp H."/>
            <person name="Overmann J."/>
            <person name="Amann R."/>
            <person name="Jetten M.S.M."/>
            <person name="Mascher T."/>
            <person name="Medema M.H."/>
            <person name="Devos D.P."/>
            <person name="Kaster A.-K."/>
            <person name="Ovreas L."/>
            <person name="Rohde M."/>
            <person name="Galperin M.Y."/>
            <person name="Jogler C."/>
        </authorList>
    </citation>
    <scope>NUCLEOTIDE SEQUENCE [LARGE SCALE GENOMIC DNA]</scope>
    <source>
        <strain evidence="1 2">TBK1r</strain>
    </source>
</reference>
<accession>A0ABX5XYY8</accession>
<protein>
    <recommendedName>
        <fullName evidence="3">Transposase DDE domain-containing protein</fullName>
    </recommendedName>
</protein>